<dbReference type="InterPro" id="IPR001347">
    <property type="entry name" value="SIS_dom"/>
</dbReference>
<keyword evidence="5 10" id="KW-0808">Transferase</keyword>
<gene>
    <name evidence="10" type="ORF">HNR65_001075</name>
</gene>
<evidence type="ECO:0000256" key="6">
    <source>
        <dbReference type="ARBA" id="ARBA00022737"/>
    </source>
</evidence>
<comment type="catalytic activity">
    <reaction evidence="1">
        <text>D-fructose 6-phosphate + L-glutamine = D-glucosamine 6-phosphate + L-glutamate</text>
        <dbReference type="Rhea" id="RHEA:13237"/>
        <dbReference type="ChEBI" id="CHEBI:29985"/>
        <dbReference type="ChEBI" id="CHEBI:58359"/>
        <dbReference type="ChEBI" id="CHEBI:58725"/>
        <dbReference type="ChEBI" id="CHEBI:61527"/>
        <dbReference type="EC" id="2.6.1.16"/>
    </reaction>
</comment>
<dbReference type="Gene3D" id="3.60.20.10">
    <property type="entry name" value="Glutamine Phosphoribosylpyrophosphate, subunit 1, domain 1"/>
    <property type="match status" value="1"/>
</dbReference>
<keyword evidence="6" id="KW-0677">Repeat</keyword>
<name>A0A7W0HK14_9BACT</name>
<keyword evidence="4 10" id="KW-0032">Aminotransferase</keyword>
<evidence type="ECO:0000259" key="9">
    <source>
        <dbReference type="PROSITE" id="PS51464"/>
    </source>
</evidence>
<dbReference type="GO" id="GO:0006002">
    <property type="term" value="P:fructose 6-phosphate metabolic process"/>
    <property type="evidence" value="ECO:0007669"/>
    <property type="project" value="TreeGrafter"/>
</dbReference>
<evidence type="ECO:0000256" key="5">
    <source>
        <dbReference type="ARBA" id="ARBA00022679"/>
    </source>
</evidence>
<feature type="domain" description="SIS" evidence="9">
    <location>
        <begin position="602"/>
        <end position="753"/>
    </location>
</feature>
<dbReference type="PROSITE" id="PS51278">
    <property type="entry name" value="GATASE_TYPE_2"/>
    <property type="match status" value="1"/>
</dbReference>
<dbReference type="GO" id="GO:0004360">
    <property type="term" value="F:glutamine-fructose-6-phosphate transaminase (isomerizing) activity"/>
    <property type="evidence" value="ECO:0007669"/>
    <property type="project" value="UniProtKB-EC"/>
</dbReference>
<reference evidence="10 11" key="1">
    <citation type="submission" date="2020-07" db="EMBL/GenBank/DDBJ databases">
        <title>Genomic Encyclopedia of Type Strains, Phase IV (KMG-IV): sequencing the most valuable type-strain genomes for metagenomic binning, comparative biology and taxonomic classification.</title>
        <authorList>
            <person name="Goeker M."/>
        </authorList>
    </citation>
    <scope>NUCLEOTIDE SEQUENCE [LARGE SCALE GENOMIC DNA]</scope>
    <source>
        <strain evidence="10 11">DSM 17721</strain>
    </source>
</reference>
<dbReference type="SUPFAM" id="SSF53697">
    <property type="entry name" value="SIS domain"/>
    <property type="match status" value="1"/>
</dbReference>
<dbReference type="GO" id="GO:0097367">
    <property type="term" value="F:carbohydrate derivative binding"/>
    <property type="evidence" value="ECO:0007669"/>
    <property type="project" value="InterPro"/>
</dbReference>
<dbReference type="PANTHER" id="PTHR10937">
    <property type="entry name" value="GLUCOSAMINE--FRUCTOSE-6-PHOSPHATE AMINOTRANSFERASE, ISOMERIZING"/>
    <property type="match status" value="1"/>
</dbReference>
<evidence type="ECO:0000313" key="10">
    <source>
        <dbReference type="EMBL" id="MBA2880757.1"/>
    </source>
</evidence>
<dbReference type="Pfam" id="PF01380">
    <property type="entry name" value="SIS"/>
    <property type="match status" value="1"/>
</dbReference>
<evidence type="ECO:0000256" key="7">
    <source>
        <dbReference type="ARBA" id="ARBA00022962"/>
    </source>
</evidence>
<feature type="domain" description="Glutamine amidotransferase type-2" evidence="8">
    <location>
        <begin position="54"/>
        <end position="516"/>
    </location>
</feature>
<dbReference type="GO" id="GO:0006047">
    <property type="term" value="P:UDP-N-acetylglucosamine metabolic process"/>
    <property type="evidence" value="ECO:0007669"/>
    <property type="project" value="TreeGrafter"/>
</dbReference>
<sequence length="1251" mass="138925">MMTPKAHSLKIFLLSLLKKTAEVIPQIRIGRIPQNPVERDTLIFFPLVLNRLCCGLTGIVTFQRADKSDALPPDMISELENAAAEMAQTGFSANSPEPGRIDDAYLGGADTVGILYSKIRELKQTDSFYGLFTDTDACSRLSVLLKNLEDLARKELQGRDQAMGRLAPDIFDIVSTRIETLRDAIWSLKTELLDNMEKIRVITPGIPELARGGLAAAQQVNSVLNSIDRLEVRGRDSAGLSLMFILEDSVYFDLESRINAAGYAEEFARRTNRGLLLHKSVSVRHLKNDPSDPRVSVALTYKVAAEIGRLGDNIAYIRDELAADPVLQFLLIQPHRRFNVSAHTRWASVGEVNEPNCHPMDAQTQTSLIEETGIIHVSLNGDIDNYQALQKAHEAGGMDYPAEITCDTKIIPVHIAGYLKKGHDIAEAFRLAVNDFEGSHAICMQSDLAPGKLFLALKGSGQAVFVGLGPDFYIPTSEVYGFAEETPYFLKMDGEAAHKDSQGRLISGQIFVIDPDSHGGLSGVTAMFYNGAPIELTDADIRKTQLTSRDIDRQDFDHYFLKEISEAPASVRRTLENRWKIINTDGRRYEITLDETTIPQALLDRITHGRIGQILFIGQGTAGVAASACANLMRYYLDEPTMRIEALKSSELSGFVLNESDGRDLSDTLLVPISQSGTTTDTNRAVDMVRKKGASSVCIVNRRDSDLTFKTNGVLYTSSGRDIEMSVASTKAFYSQIIAGAVLALYIAQATGRRSHAFVSNEVRQMIQLPDIMEQVLSMKEQVRASANRLALQRTYWATVGSGPNKAAADEIRIKLSELCYKTISSDFVEDKKHIDLSSEPLIIVCAAGTRRSVIGDIVKDTAIFRSHKALPVVIADANEYRFDTYAEDVFRVPAVSEHFAPIVNTLVGHMWGYYAALTINEGSHFLHQFREEIRETIKAYAEQDLDIYEIALEKSFREKILRFYNEFRKRQAENGLAPTMGINGSTNLVLLLKYLSGRLPVADFEIDFGVKGTARNMFDLLFASLAEAINTMARPVDAIKHQAKTVTVGTSRIEEKAEGLLFDMMQQLGFTIEHLTLNNILVIKNMQQILDHIKGWTLYRISGVNLMGEPTEETTIEVIDKQGSSAAIASRAEKDRTLKGTKRIIVREGNVYMGKGRKDDRSILVIPLISGDPSRPNMVEHLLLFDVAFRPAVDLASRVKALGGKHEHIKNIVQENNIAWNDELLEQVPMDELFGRSAEKIAEQIVERVS</sequence>
<evidence type="ECO:0000259" key="8">
    <source>
        <dbReference type="PROSITE" id="PS51278"/>
    </source>
</evidence>
<dbReference type="RefSeq" id="WP_232364658.1">
    <property type="nucleotide sequence ID" value="NZ_JACDUS010000002.1"/>
</dbReference>
<proteinExistence type="predicted"/>
<keyword evidence="11" id="KW-1185">Reference proteome</keyword>
<dbReference type="EC" id="2.6.1.16" evidence="2"/>
<dbReference type="Proteomes" id="UP000525298">
    <property type="component" value="Unassembled WGS sequence"/>
</dbReference>
<dbReference type="AlphaFoldDB" id="A0A7W0HK14"/>
<dbReference type="CDD" id="cd05008">
    <property type="entry name" value="SIS_GlmS_GlmD_1"/>
    <property type="match status" value="1"/>
</dbReference>
<evidence type="ECO:0000256" key="3">
    <source>
        <dbReference type="ARBA" id="ARBA00016090"/>
    </source>
</evidence>
<evidence type="ECO:0000256" key="1">
    <source>
        <dbReference type="ARBA" id="ARBA00001031"/>
    </source>
</evidence>
<dbReference type="SUPFAM" id="SSF56235">
    <property type="entry name" value="N-terminal nucleophile aminohydrolases (Ntn hydrolases)"/>
    <property type="match status" value="1"/>
</dbReference>
<evidence type="ECO:0000256" key="2">
    <source>
        <dbReference type="ARBA" id="ARBA00012916"/>
    </source>
</evidence>
<evidence type="ECO:0000313" key="11">
    <source>
        <dbReference type="Proteomes" id="UP000525298"/>
    </source>
</evidence>
<dbReference type="InterPro" id="IPR029055">
    <property type="entry name" value="Ntn_hydrolases_N"/>
</dbReference>
<dbReference type="EMBL" id="JACDUS010000002">
    <property type="protein sequence ID" value="MBA2880757.1"/>
    <property type="molecule type" value="Genomic_DNA"/>
</dbReference>
<dbReference type="PROSITE" id="PS51464">
    <property type="entry name" value="SIS"/>
    <property type="match status" value="1"/>
</dbReference>
<accession>A0A7W0HK14</accession>
<organism evidence="10 11">
    <name type="scientific">Desulfosalsimonas propionicica</name>
    <dbReference type="NCBI Taxonomy" id="332175"/>
    <lineage>
        <taxon>Bacteria</taxon>
        <taxon>Pseudomonadati</taxon>
        <taxon>Thermodesulfobacteriota</taxon>
        <taxon>Desulfobacteria</taxon>
        <taxon>Desulfobacterales</taxon>
        <taxon>Desulfosalsimonadaceae</taxon>
        <taxon>Desulfosalsimonas</taxon>
    </lineage>
</organism>
<protein>
    <recommendedName>
        <fullName evidence="3">Glutamine--fructose-6-phosphate aminotransferase [isomerizing]</fullName>
        <ecNumber evidence="2">2.6.1.16</ecNumber>
    </recommendedName>
</protein>
<evidence type="ECO:0000256" key="4">
    <source>
        <dbReference type="ARBA" id="ARBA00022576"/>
    </source>
</evidence>
<comment type="caution">
    <text evidence="10">The sequence shown here is derived from an EMBL/GenBank/DDBJ whole genome shotgun (WGS) entry which is preliminary data.</text>
</comment>
<dbReference type="InterPro" id="IPR017932">
    <property type="entry name" value="GATase_2_dom"/>
</dbReference>
<dbReference type="GO" id="GO:0006487">
    <property type="term" value="P:protein N-linked glycosylation"/>
    <property type="evidence" value="ECO:0007669"/>
    <property type="project" value="TreeGrafter"/>
</dbReference>
<dbReference type="InterPro" id="IPR046348">
    <property type="entry name" value="SIS_dom_sf"/>
</dbReference>
<dbReference type="PANTHER" id="PTHR10937:SF0">
    <property type="entry name" value="GLUTAMINE--FRUCTOSE-6-PHOSPHATE TRANSAMINASE (ISOMERIZING)"/>
    <property type="match status" value="1"/>
</dbReference>
<keyword evidence="7" id="KW-0315">Glutamine amidotransferase</keyword>
<dbReference type="InterPro" id="IPR035466">
    <property type="entry name" value="GlmS/AgaS_SIS"/>
</dbReference>
<dbReference type="Gene3D" id="3.40.50.10490">
    <property type="entry name" value="Glucose-6-phosphate isomerase like protein, domain 1"/>
    <property type="match status" value="2"/>
</dbReference>